<protein>
    <submittedName>
        <fullName evidence="1">Uncharacterized protein</fullName>
    </submittedName>
</protein>
<reference evidence="2" key="1">
    <citation type="submission" date="2013-09" db="EMBL/GenBank/DDBJ databases">
        <title>Corchorus olitorius genome sequencing.</title>
        <authorList>
            <person name="Alam M."/>
            <person name="Haque M.S."/>
            <person name="Islam M.S."/>
            <person name="Emdad E.M."/>
            <person name="Islam M.M."/>
            <person name="Ahmed B."/>
            <person name="Halim A."/>
            <person name="Hossen Q.M.M."/>
            <person name="Hossain M.Z."/>
            <person name="Ahmed R."/>
            <person name="Khan M.M."/>
            <person name="Islam R."/>
            <person name="Rashid M.M."/>
            <person name="Khan S.A."/>
            <person name="Rahman M.S."/>
            <person name="Alam M."/>
            <person name="Yahiya A.S."/>
            <person name="Khan M.S."/>
            <person name="Azam M.S."/>
            <person name="Haque T."/>
            <person name="Lashkar M.Z.H."/>
            <person name="Akhand A.I."/>
            <person name="Morshed G."/>
            <person name="Roy S."/>
            <person name="Uddin K.S."/>
            <person name="Rabeya T."/>
            <person name="Hossain A.S."/>
            <person name="Chowdhury A."/>
            <person name="Snigdha A.R."/>
            <person name="Mortoza M.S."/>
            <person name="Matin S.A."/>
            <person name="Hoque S.M.E."/>
            <person name="Islam M.K."/>
            <person name="Roy D.K."/>
            <person name="Haider R."/>
            <person name="Moosa M.M."/>
            <person name="Elias S.M."/>
            <person name="Hasan A.M."/>
            <person name="Jahan S."/>
            <person name="Shafiuddin M."/>
            <person name="Mahmood N."/>
            <person name="Shommy N.S."/>
        </authorList>
    </citation>
    <scope>NUCLEOTIDE SEQUENCE [LARGE SCALE GENOMIC DNA]</scope>
    <source>
        <strain evidence="2">cv. O-4</strain>
    </source>
</reference>
<evidence type="ECO:0000313" key="1">
    <source>
        <dbReference type="EMBL" id="OMP12559.1"/>
    </source>
</evidence>
<evidence type="ECO:0000313" key="2">
    <source>
        <dbReference type="Proteomes" id="UP000187203"/>
    </source>
</evidence>
<dbReference type="Proteomes" id="UP000187203">
    <property type="component" value="Unassembled WGS sequence"/>
</dbReference>
<accession>A0A1R3KZU3</accession>
<comment type="caution">
    <text evidence="1">The sequence shown here is derived from an EMBL/GenBank/DDBJ whole genome shotgun (WGS) entry which is preliminary data.</text>
</comment>
<keyword evidence="2" id="KW-1185">Reference proteome</keyword>
<name>A0A1R3KZU3_9ROSI</name>
<dbReference type="AlphaFoldDB" id="A0A1R3KZU3"/>
<gene>
    <name evidence="1" type="ORF">COLO4_03026</name>
</gene>
<proteinExistence type="predicted"/>
<dbReference type="EMBL" id="AWUE01008905">
    <property type="protein sequence ID" value="OMP12559.1"/>
    <property type="molecule type" value="Genomic_DNA"/>
</dbReference>
<sequence>MEGWMKLLLTSPRTEKLQRSLATKYFKKERAEHRC</sequence>
<organism evidence="1 2">
    <name type="scientific">Corchorus olitorius</name>
    <dbReference type="NCBI Taxonomy" id="93759"/>
    <lineage>
        <taxon>Eukaryota</taxon>
        <taxon>Viridiplantae</taxon>
        <taxon>Streptophyta</taxon>
        <taxon>Embryophyta</taxon>
        <taxon>Tracheophyta</taxon>
        <taxon>Spermatophyta</taxon>
        <taxon>Magnoliopsida</taxon>
        <taxon>eudicotyledons</taxon>
        <taxon>Gunneridae</taxon>
        <taxon>Pentapetalae</taxon>
        <taxon>rosids</taxon>
        <taxon>malvids</taxon>
        <taxon>Malvales</taxon>
        <taxon>Malvaceae</taxon>
        <taxon>Grewioideae</taxon>
        <taxon>Apeibeae</taxon>
        <taxon>Corchorus</taxon>
    </lineage>
</organism>